<proteinExistence type="inferred from homology"/>
<dbReference type="GO" id="GO:0005829">
    <property type="term" value="C:cytosol"/>
    <property type="evidence" value="ECO:0007669"/>
    <property type="project" value="TreeGrafter"/>
</dbReference>
<dbReference type="SUPFAM" id="SSF48179">
    <property type="entry name" value="6-phosphogluconate dehydrogenase C-terminal domain-like"/>
    <property type="match status" value="1"/>
</dbReference>
<comment type="pathway">
    <text evidence="2 9">Amino-acid biosynthesis; L-isoleucine biosynthesis; L-isoleucine from 2-oxobutanoate: step 2/4.</text>
</comment>
<feature type="binding site" evidence="9 10">
    <location>
        <position position="191"/>
    </location>
    <ligand>
        <name>Mg(2+)</name>
        <dbReference type="ChEBI" id="CHEBI:18420"/>
        <label>1</label>
    </ligand>
</feature>
<evidence type="ECO:0000256" key="2">
    <source>
        <dbReference type="ARBA" id="ARBA00004885"/>
    </source>
</evidence>
<evidence type="ECO:0000313" key="14">
    <source>
        <dbReference type="Proteomes" id="UP000269352"/>
    </source>
</evidence>
<protein>
    <recommendedName>
        <fullName evidence="9">Ketol-acid reductoisomerase (NADP(+))</fullName>
        <shortName evidence="9">KARI</shortName>
        <ecNumber evidence="9">1.1.1.86</ecNumber>
    </recommendedName>
    <alternativeName>
        <fullName evidence="9">Acetohydroxy-acid isomeroreductase</fullName>
        <shortName evidence="9">AHIR</shortName>
    </alternativeName>
    <alternativeName>
        <fullName evidence="9">Alpha-keto-beta-hydroxylacyl reductoisomerase</fullName>
    </alternativeName>
</protein>
<keyword evidence="5 9" id="KW-0479">Metal-binding</keyword>
<comment type="catalytic activity">
    <reaction evidence="9">
        <text>(2R,3R)-2,3-dihydroxy-3-methylpentanoate + NADP(+) = (S)-2-ethyl-2-hydroxy-3-oxobutanoate + NADPH + H(+)</text>
        <dbReference type="Rhea" id="RHEA:13493"/>
        <dbReference type="ChEBI" id="CHEBI:15378"/>
        <dbReference type="ChEBI" id="CHEBI:49256"/>
        <dbReference type="ChEBI" id="CHEBI:49258"/>
        <dbReference type="ChEBI" id="CHEBI:57783"/>
        <dbReference type="ChEBI" id="CHEBI:58349"/>
        <dbReference type="EC" id="1.1.1.86"/>
    </reaction>
</comment>
<dbReference type="UniPathway" id="UPA00049">
    <property type="reaction ID" value="UER00060"/>
</dbReference>
<dbReference type="FunFam" id="3.40.50.720:FF:000023">
    <property type="entry name" value="Ketol-acid reductoisomerase (NADP(+))"/>
    <property type="match status" value="1"/>
</dbReference>
<keyword evidence="7 9" id="KW-0560">Oxidoreductase</keyword>
<evidence type="ECO:0000256" key="7">
    <source>
        <dbReference type="ARBA" id="ARBA00023002"/>
    </source>
</evidence>
<dbReference type="UniPathway" id="UPA00047">
    <property type="reaction ID" value="UER00056"/>
</dbReference>
<evidence type="ECO:0000256" key="9">
    <source>
        <dbReference type="HAMAP-Rule" id="MF_00435"/>
    </source>
</evidence>
<feature type="domain" description="KARI C-terminal knotted" evidence="12">
    <location>
        <begin position="183"/>
        <end position="328"/>
    </location>
</feature>
<dbReference type="InterPro" id="IPR014359">
    <property type="entry name" value="KARI_prok"/>
</dbReference>
<dbReference type="HAMAP" id="MF_00435">
    <property type="entry name" value="IlvC"/>
    <property type="match status" value="1"/>
</dbReference>
<dbReference type="EMBL" id="BGZN01000003">
    <property type="protein sequence ID" value="GBR72837.1"/>
    <property type="molecule type" value="Genomic_DNA"/>
</dbReference>
<keyword evidence="9" id="KW-0521">NADP</keyword>
<dbReference type="Pfam" id="PF07991">
    <property type="entry name" value="KARI_N"/>
    <property type="match status" value="1"/>
</dbReference>
<dbReference type="EC" id="1.1.1.86" evidence="9"/>
<name>A0A388TAU9_TERA1</name>
<dbReference type="GO" id="GO:0016853">
    <property type="term" value="F:isomerase activity"/>
    <property type="evidence" value="ECO:0007669"/>
    <property type="project" value="UniProtKB-KW"/>
</dbReference>
<comment type="catalytic activity">
    <reaction evidence="9">
        <text>(2R)-2,3-dihydroxy-3-methylbutanoate + NADP(+) = (2S)-2-acetolactate + NADPH + H(+)</text>
        <dbReference type="Rhea" id="RHEA:22068"/>
        <dbReference type="ChEBI" id="CHEBI:15378"/>
        <dbReference type="ChEBI" id="CHEBI:49072"/>
        <dbReference type="ChEBI" id="CHEBI:57783"/>
        <dbReference type="ChEBI" id="CHEBI:58349"/>
        <dbReference type="ChEBI" id="CHEBI:58476"/>
        <dbReference type="EC" id="1.1.1.86"/>
    </reaction>
</comment>
<comment type="caution">
    <text evidence="9">Lacks conserved residue(s) required for the propagation of feature annotation.</text>
</comment>
<dbReference type="Gene3D" id="6.10.240.10">
    <property type="match status" value="1"/>
</dbReference>
<evidence type="ECO:0000256" key="10">
    <source>
        <dbReference type="PROSITE-ProRule" id="PRU01198"/>
    </source>
</evidence>
<comment type="similarity">
    <text evidence="3 9 10">Belongs to the ketol-acid reductoisomerase family.</text>
</comment>
<evidence type="ECO:0000256" key="6">
    <source>
        <dbReference type="ARBA" id="ARBA00022842"/>
    </source>
</evidence>
<feature type="binding site" evidence="9 10">
    <location>
        <position position="227"/>
    </location>
    <ligand>
        <name>Mg(2+)</name>
        <dbReference type="ChEBI" id="CHEBI:18420"/>
        <label>2</label>
    </ligand>
</feature>
<dbReference type="InterPro" id="IPR036291">
    <property type="entry name" value="NAD(P)-bd_dom_sf"/>
</dbReference>
<feature type="binding site" evidence="9">
    <location>
        <begin position="25"/>
        <end position="28"/>
    </location>
    <ligand>
        <name>NADP(+)</name>
        <dbReference type="ChEBI" id="CHEBI:58349"/>
    </ligand>
</feature>
<reference evidence="13 14" key="1">
    <citation type="journal article" date="2019" name="ISME J.">
        <title>Genome analyses of uncultured TG2/ZB3 bacteria in 'Margulisbacteria' specifically attached to ectosymbiotic spirochetes of protists in the termite gut.</title>
        <authorList>
            <person name="Utami Y.D."/>
            <person name="Kuwahara H."/>
            <person name="Igai K."/>
            <person name="Murakami T."/>
            <person name="Sugaya K."/>
            <person name="Morikawa T."/>
            <person name="Nagura Y."/>
            <person name="Yuki M."/>
            <person name="Deevong P."/>
            <person name="Inoue T."/>
            <person name="Kihara K."/>
            <person name="Lo N."/>
            <person name="Yamada A."/>
            <person name="Ohkuma M."/>
            <person name="Hongoh Y."/>
        </authorList>
    </citation>
    <scope>NUCLEOTIDE SEQUENCE [LARGE SCALE GENOMIC DNA]</scope>
    <source>
        <strain evidence="13">NkOx7-01</strain>
    </source>
</reference>
<evidence type="ECO:0000256" key="1">
    <source>
        <dbReference type="ARBA" id="ARBA00004864"/>
    </source>
</evidence>
<evidence type="ECO:0000313" key="13">
    <source>
        <dbReference type="EMBL" id="GBR72837.1"/>
    </source>
</evidence>
<sequence length="334" mass="36415">MVQTYYDKDADIGILKDKTIAVIGYGSQGHAHALNMKDSSLRVVIGLRPDSAHAAAAKEAGFEVLAPADAAKKADLIMMLVPDEFAADIYKKDIEKNLQPGNILAFAHGFNIHFKYIVPPKDIDVIMVAPKGPGHMVRQLYTEGAGVPALFAVYQDHSGQARNIAMAYAKAIGGTRAGIFETTYKEETETDLFGEQAVLCGGMSALVTAGFETLVEAGYQPTMAYFECLHEMKLIVDLMYKHGLAGMRYSISNTAEYGDLTVGPKIIDASVKARMKDVLKRIQSGEFAAEFVKECQAGKPNMDKLRAHAKEHQVEKVGEELRSKIPFLKGGKLL</sequence>
<dbReference type="PANTHER" id="PTHR21371">
    <property type="entry name" value="KETOL-ACID REDUCTOISOMERASE, MITOCHONDRIAL"/>
    <property type="match status" value="1"/>
</dbReference>
<feature type="binding site" evidence="9 10">
    <location>
        <position position="231"/>
    </location>
    <ligand>
        <name>Mg(2+)</name>
        <dbReference type="ChEBI" id="CHEBI:18420"/>
        <label>2</label>
    </ligand>
</feature>
<dbReference type="AlphaFoldDB" id="A0A388TAU9"/>
<dbReference type="GO" id="GO:0009097">
    <property type="term" value="P:isoleucine biosynthetic process"/>
    <property type="evidence" value="ECO:0007669"/>
    <property type="project" value="UniProtKB-UniRule"/>
</dbReference>
<dbReference type="NCBIfam" id="NF004017">
    <property type="entry name" value="PRK05479.1"/>
    <property type="match status" value="1"/>
</dbReference>
<organism evidence="13 14">
    <name type="scientific">Termititenax aidoneus</name>
    <dbReference type="NCBI Taxonomy" id="2218524"/>
    <lineage>
        <taxon>Bacteria</taxon>
        <taxon>Bacillati</taxon>
        <taxon>Candidatus Margulisiibacteriota</taxon>
        <taxon>Candidatus Termititenacia</taxon>
        <taxon>Candidatus Termititenacales</taxon>
        <taxon>Candidatus Termititenacaceae</taxon>
        <taxon>Candidatus Termititenax</taxon>
    </lineage>
</organism>
<accession>A0A388TAU9</accession>
<comment type="pathway">
    <text evidence="1 9">Amino-acid biosynthesis; L-valine biosynthesis; L-valine from pyruvate: step 2/4.</text>
</comment>
<dbReference type="InterPro" id="IPR013116">
    <property type="entry name" value="KARI_N"/>
</dbReference>
<dbReference type="PROSITE" id="PS51850">
    <property type="entry name" value="KARI_N"/>
    <property type="match status" value="1"/>
</dbReference>
<evidence type="ECO:0000259" key="12">
    <source>
        <dbReference type="PROSITE" id="PS51851"/>
    </source>
</evidence>
<keyword evidence="14" id="KW-1185">Reference proteome</keyword>
<feature type="binding site" evidence="9">
    <location>
        <position position="48"/>
    </location>
    <ligand>
        <name>NADP(+)</name>
        <dbReference type="ChEBI" id="CHEBI:58349"/>
    </ligand>
</feature>
<evidence type="ECO:0000256" key="5">
    <source>
        <dbReference type="ARBA" id="ARBA00022723"/>
    </source>
</evidence>
<comment type="cofactor">
    <cofactor evidence="9">
        <name>Mg(2+)</name>
        <dbReference type="ChEBI" id="CHEBI:18420"/>
    </cofactor>
    <text evidence="9">Binds 2 magnesium ions per subunit.</text>
</comment>
<evidence type="ECO:0000256" key="8">
    <source>
        <dbReference type="ARBA" id="ARBA00023304"/>
    </source>
</evidence>
<dbReference type="GO" id="GO:0000287">
    <property type="term" value="F:magnesium ion binding"/>
    <property type="evidence" value="ECO:0007669"/>
    <property type="project" value="UniProtKB-UniRule"/>
</dbReference>
<feature type="active site" evidence="9">
    <location>
        <position position="108"/>
    </location>
</feature>
<evidence type="ECO:0000256" key="4">
    <source>
        <dbReference type="ARBA" id="ARBA00022605"/>
    </source>
</evidence>
<dbReference type="NCBIfam" id="NF009940">
    <property type="entry name" value="PRK13403.1"/>
    <property type="match status" value="1"/>
</dbReference>
<dbReference type="GO" id="GO:0009099">
    <property type="term" value="P:L-valine biosynthetic process"/>
    <property type="evidence" value="ECO:0007669"/>
    <property type="project" value="UniProtKB-UniRule"/>
</dbReference>
<dbReference type="Pfam" id="PF01450">
    <property type="entry name" value="KARI_C"/>
    <property type="match status" value="1"/>
</dbReference>
<gene>
    <name evidence="9 13" type="primary">ilvC</name>
    <name evidence="13" type="ORF">NO1_0295</name>
</gene>
<comment type="function">
    <text evidence="9">Involved in the biosynthesis of branched-chain amino acids (BCAA). Catalyzes an alkyl-migration followed by a ketol-acid reduction of (S)-2-acetolactate (S2AL) to yield (R)-2,3-dihydroxy-isovalerate. In the isomerase reaction, S2AL is rearranged via a Mg-dependent methyl migration to produce 3-hydroxy-3-methyl-2-ketobutyrate (HMKB). In the reductase reaction, this 2-ketoacid undergoes a metal-dependent reduction by NADPH to yield (R)-2,3-dihydroxy-isovalerate.</text>
</comment>
<keyword evidence="6 9" id="KW-0460">Magnesium</keyword>
<evidence type="ECO:0000256" key="3">
    <source>
        <dbReference type="ARBA" id="ARBA00010318"/>
    </source>
</evidence>
<dbReference type="GO" id="GO:0004455">
    <property type="term" value="F:ketol-acid reductoisomerase activity"/>
    <property type="evidence" value="ECO:0007669"/>
    <property type="project" value="UniProtKB-UniRule"/>
</dbReference>
<dbReference type="PROSITE" id="PS51851">
    <property type="entry name" value="KARI_C"/>
    <property type="match status" value="1"/>
</dbReference>
<dbReference type="Gene3D" id="3.40.50.720">
    <property type="entry name" value="NAD(P)-binding Rossmann-like Domain"/>
    <property type="match status" value="1"/>
</dbReference>
<keyword evidence="8 9" id="KW-0100">Branched-chain amino acid biosynthesis</keyword>
<dbReference type="PANTHER" id="PTHR21371:SF1">
    <property type="entry name" value="KETOL-ACID REDUCTOISOMERASE, MITOCHONDRIAL"/>
    <property type="match status" value="1"/>
</dbReference>
<feature type="binding site" evidence="9 10">
    <location>
        <position position="252"/>
    </location>
    <ligand>
        <name>substrate</name>
    </ligand>
</feature>
<dbReference type="InterPro" id="IPR000506">
    <property type="entry name" value="KARI_C"/>
</dbReference>
<dbReference type="PIRSF" id="PIRSF000116">
    <property type="entry name" value="IlvC_gammaproteo"/>
    <property type="match status" value="1"/>
</dbReference>
<feature type="binding site" evidence="9 10">
    <location>
        <position position="191"/>
    </location>
    <ligand>
        <name>Mg(2+)</name>
        <dbReference type="ChEBI" id="CHEBI:18420"/>
        <label>2</label>
    </ligand>
</feature>
<feature type="binding site" evidence="9 10">
    <location>
        <position position="195"/>
    </location>
    <ligand>
        <name>Mg(2+)</name>
        <dbReference type="ChEBI" id="CHEBI:18420"/>
        <label>1</label>
    </ligand>
</feature>
<dbReference type="InterPro" id="IPR013023">
    <property type="entry name" value="KARI"/>
</dbReference>
<keyword evidence="4 9" id="KW-0028">Amino-acid biosynthesis</keyword>
<dbReference type="Proteomes" id="UP000269352">
    <property type="component" value="Unassembled WGS sequence"/>
</dbReference>
<feature type="binding site" evidence="9">
    <location>
        <position position="134"/>
    </location>
    <ligand>
        <name>NADP(+)</name>
        <dbReference type="ChEBI" id="CHEBI:58349"/>
    </ligand>
</feature>
<dbReference type="NCBIfam" id="TIGR00465">
    <property type="entry name" value="ilvC"/>
    <property type="match status" value="1"/>
</dbReference>
<comment type="caution">
    <text evidence="13">The sequence shown here is derived from an EMBL/GenBank/DDBJ whole genome shotgun (WGS) entry which is preliminary data.</text>
</comment>
<dbReference type="SUPFAM" id="SSF51735">
    <property type="entry name" value="NAD(P)-binding Rossmann-fold domains"/>
    <property type="match status" value="1"/>
</dbReference>
<dbReference type="GO" id="GO:0050661">
    <property type="term" value="F:NADP binding"/>
    <property type="evidence" value="ECO:0007669"/>
    <property type="project" value="InterPro"/>
</dbReference>
<feature type="domain" description="KARI N-terminal Rossmann" evidence="11">
    <location>
        <begin position="2"/>
        <end position="182"/>
    </location>
</feature>
<dbReference type="InterPro" id="IPR008927">
    <property type="entry name" value="6-PGluconate_DH-like_C_sf"/>
</dbReference>
<feature type="binding site" evidence="9">
    <location>
        <position position="51"/>
    </location>
    <ligand>
        <name>NADP(+)</name>
        <dbReference type="ChEBI" id="CHEBI:58349"/>
    </ligand>
</feature>
<evidence type="ECO:0000259" key="11">
    <source>
        <dbReference type="PROSITE" id="PS51850"/>
    </source>
</evidence>